<accession>A0A2M4C6J9</accession>
<name>A0A2M4C6J9_9DIPT</name>
<organism evidence="2">
    <name type="scientific">Anopheles marajoara</name>
    <dbReference type="NCBI Taxonomy" id="58244"/>
    <lineage>
        <taxon>Eukaryota</taxon>
        <taxon>Metazoa</taxon>
        <taxon>Ecdysozoa</taxon>
        <taxon>Arthropoda</taxon>
        <taxon>Hexapoda</taxon>
        <taxon>Insecta</taxon>
        <taxon>Pterygota</taxon>
        <taxon>Neoptera</taxon>
        <taxon>Endopterygota</taxon>
        <taxon>Diptera</taxon>
        <taxon>Nematocera</taxon>
        <taxon>Culicoidea</taxon>
        <taxon>Culicidae</taxon>
        <taxon>Anophelinae</taxon>
        <taxon>Anopheles</taxon>
    </lineage>
</organism>
<dbReference type="AlphaFoldDB" id="A0A2M4C6J9"/>
<keyword evidence="1" id="KW-0732">Signal</keyword>
<feature type="signal peptide" evidence="1">
    <location>
        <begin position="1"/>
        <end position="20"/>
    </location>
</feature>
<reference evidence="2" key="1">
    <citation type="submission" date="2018-01" db="EMBL/GenBank/DDBJ databases">
        <title>An insight into the sialome of Amazonian anophelines.</title>
        <authorList>
            <person name="Ribeiro J.M."/>
            <person name="Scarpassa V."/>
            <person name="Calvo E."/>
        </authorList>
    </citation>
    <scope>NUCLEOTIDE SEQUENCE</scope>
    <source>
        <tissue evidence="2">Salivary glands</tissue>
    </source>
</reference>
<dbReference type="EMBL" id="GGFJ01011821">
    <property type="protein sequence ID" value="MBW60962.1"/>
    <property type="molecule type" value="Transcribed_RNA"/>
</dbReference>
<feature type="chain" id="PRO_5014701642" evidence="1">
    <location>
        <begin position="21"/>
        <end position="139"/>
    </location>
</feature>
<sequence length="139" mass="15325">MIRTLRTAGVLMMIAFATSGLKPNRLQKYSTIVSFSPSRAPLSLVSCSDFSSTTSGQRTIQGISFLPRTCLARSIRSATIAGEYLNAHRSARMSSRFMYCRKSFKFSRKFSLGTRNMKVRRANCAATSPGARPVLSAKK</sequence>
<protein>
    <submittedName>
        <fullName evidence="2">Putative secreted protein</fullName>
    </submittedName>
</protein>
<evidence type="ECO:0000313" key="2">
    <source>
        <dbReference type="EMBL" id="MBW60962.1"/>
    </source>
</evidence>
<evidence type="ECO:0000256" key="1">
    <source>
        <dbReference type="SAM" id="SignalP"/>
    </source>
</evidence>
<proteinExistence type="predicted"/>